<dbReference type="Gene3D" id="3.40.50.300">
    <property type="entry name" value="P-loop containing nucleotide triphosphate hydrolases"/>
    <property type="match status" value="1"/>
</dbReference>
<dbReference type="InterPro" id="IPR037257">
    <property type="entry name" value="T2SS_E_N_sf"/>
</dbReference>
<dbReference type="AlphaFoldDB" id="A0A1R1MN68"/>
<accession>A0A1R1MN68</accession>
<dbReference type="GO" id="GO:0016887">
    <property type="term" value="F:ATP hydrolysis activity"/>
    <property type="evidence" value="ECO:0007669"/>
    <property type="project" value="InterPro"/>
</dbReference>
<dbReference type="Proteomes" id="UP000187408">
    <property type="component" value="Unassembled WGS sequence"/>
</dbReference>
<keyword evidence="4" id="KW-0547">Nucleotide-binding</keyword>
<dbReference type="PANTHER" id="PTHR30258:SF1">
    <property type="entry name" value="PROTEIN TRANSPORT PROTEIN HOFB HOMOLOG"/>
    <property type="match status" value="1"/>
</dbReference>
<dbReference type="RefSeq" id="WP_076712317.1">
    <property type="nucleotide sequence ID" value="NZ_MOEN01000003.1"/>
</dbReference>
<dbReference type="InterPro" id="IPR001482">
    <property type="entry name" value="T2SS/T4SS_dom"/>
</dbReference>
<evidence type="ECO:0000256" key="2">
    <source>
        <dbReference type="ARBA" id="ARBA00006611"/>
    </source>
</evidence>
<evidence type="ECO:0000259" key="6">
    <source>
        <dbReference type="PROSITE" id="PS00662"/>
    </source>
</evidence>
<evidence type="ECO:0000256" key="4">
    <source>
        <dbReference type="ARBA" id="ARBA00022741"/>
    </source>
</evidence>
<dbReference type="GO" id="GO:0009297">
    <property type="term" value="P:pilus assembly"/>
    <property type="evidence" value="ECO:0007669"/>
    <property type="project" value="InterPro"/>
</dbReference>
<keyword evidence="8" id="KW-1185">Reference proteome</keyword>
<protein>
    <submittedName>
        <fullName evidence="7">Type IV-A pilus assembly ATPase PilB</fullName>
    </submittedName>
</protein>
<dbReference type="Gene3D" id="3.30.450.90">
    <property type="match status" value="1"/>
</dbReference>
<dbReference type="Pfam" id="PF05157">
    <property type="entry name" value="MshEN"/>
    <property type="match status" value="1"/>
</dbReference>
<dbReference type="FunFam" id="3.40.50.300:FF:000398">
    <property type="entry name" value="Type IV pilus assembly ATPase PilB"/>
    <property type="match status" value="1"/>
</dbReference>
<comment type="caution">
    <text evidence="7">The sequence shown here is derived from an EMBL/GenBank/DDBJ whole genome shotgun (WGS) entry which is preliminary data.</text>
</comment>
<dbReference type="FunFam" id="3.30.450.90:FF:000001">
    <property type="entry name" value="Type II secretion system ATPase GspE"/>
    <property type="match status" value="1"/>
</dbReference>
<keyword evidence="3" id="KW-0963">Cytoplasm</keyword>
<evidence type="ECO:0000256" key="3">
    <source>
        <dbReference type="ARBA" id="ARBA00022490"/>
    </source>
</evidence>
<comment type="subcellular location">
    <subcellularLocation>
        <location evidence="1">Cytoplasm</location>
    </subcellularLocation>
</comment>
<comment type="similarity">
    <text evidence="2">Belongs to the GSP E family.</text>
</comment>
<dbReference type="FunFam" id="3.30.300.160:FF:000002">
    <property type="entry name" value="Type II secretion system protein E"/>
    <property type="match status" value="1"/>
</dbReference>
<dbReference type="GO" id="GO:0005886">
    <property type="term" value="C:plasma membrane"/>
    <property type="evidence" value="ECO:0007669"/>
    <property type="project" value="TreeGrafter"/>
</dbReference>
<dbReference type="CDD" id="cd01129">
    <property type="entry name" value="PulE-GspE-like"/>
    <property type="match status" value="1"/>
</dbReference>
<dbReference type="GO" id="GO:0005524">
    <property type="term" value="F:ATP binding"/>
    <property type="evidence" value="ECO:0007669"/>
    <property type="project" value="UniProtKB-KW"/>
</dbReference>
<dbReference type="NCBIfam" id="TIGR02538">
    <property type="entry name" value="type_IV_pilB"/>
    <property type="match status" value="1"/>
</dbReference>
<evidence type="ECO:0000313" key="8">
    <source>
        <dbReference type="Proteomes" id="UP000187408"/>
    </source>
</evidence>
<dbReference type="InterPro" id="IPR007831">
    <property type="entry name" value="T2SS_GspE_N"/>
</dbReference>
<dbReference type="SUPFAM" id="SSF160246">
    <property type="entry name" value="EspE N-terminal domain-like"/>
    <property type="match status" value="1"/>
</dbReference>
<dbReference type="Pfam" id="PF00437">
    <property type="entry name" value="T2SSE"/>
    <property type="match status" value="1"/>
</dbReference>
<dbReference type="SUPFAM" id="SSF52540">
    <property type="entry name" value="P-loop containing nucleoside triphosphate hydrolases"/>
    <property type="match status" value="1"/>
</dbReference>
<feature type="domain" description="Bacterial type II secretion system protein E" evidence="6">
    <location>
        <begin position="389"/>
        <end position="403"/>
    </location>
</feature>
<organism evidence="7 8">
    <name type="scientific">Desulfurobacterium indicum</name>
    <dbReference type="NCBI Taxonomy" id="1914305"/>
    <lineage>
        <taxon>Bacteria</taxon>
        <taxon>Pseudomonadati</taxon>
        <taxon>Aquificota</taxon>
        <taxon>Aquificia</taxon>
        <taxon>Desulfurobacteriales</taxon>
        <taxon>Desulfurobacteriaceae</taxon>
        <taxon>Desulfurobacterium</taxon>
    </lineage>
</organism>
<sequence length="572" mass="64547">MDKAILQQIEKKLTELGISPEKIEKIKKTNEDFFEGLIKNNLISEEALLQILSQVYGVPSVNLKELTLNEDIVKIIPQSTAEKNMLLPIGRIGPNLKLAMADPSDLQTIERLRFSTGFKIEPYVALPFRIKQKLEEVYGKIEEDFFSKLRQELLTEKEATEIEDLEETPIKENVVSLDNLKQLATQAPIVKLVNAIVLEALKRGASDIHIEPFEKELRIRYRIDGVLYVVGKYSPEIKDAVAARFKVLSNLDIAEKRLPQDGRMSVKYKGRKIDFRVSTLPTVFGEKIVLRILDKGNLQLDLSKLGLEDREYKLLMKAIKAPYGMILVTGPTGSGKTTTLYSSLLTVNTPEVNIMTAEDPVEYNLYGINQVQIKHEIGLDFARVLRAFLRQDPDIIMVGEIRDKETAQIAVESALTGHLVFSTLHTNDAPSTVTRLLDMGIEAFLVSSSVLLVIAQRLARKICPKCKEPYKYPIEVLMEVGFSKEEAATIQTYRGKGCDYCNGTGYKGRVGFYEVLEMSHKVRDAILKGKTSDDIRQIAILEGMRTLRDIGRIKIIKGDTTPEEVLRVTREY</sequence>
<dbReference type="PANTHER" id="PTHR30258">
    <property type="entry name" value="TYPE II SECRETION SYSTEM PROTEIN GSPE-RELATED"/>
    <property type="match status" value="1"/>
</dbReference>
<dbReference type="OrthoDB" id="9765501at2"/>
<dbReference type="GO" id="GO:0005737">
    <property type="term" value="C:cytoplasm"/>
    <property type="evidence" value="ECO:0007669"/>
    <property type="project" value="UniProtKB-SubCell"/>
</dbReference>
<evidence type="ECO:0000313" key="7">
    <source>
        <dbReference type="EMBL" id="OMH41160.1"/>
    </source>
</evidence>
<dbReference type="InterPro" id="IPR013374">
    <property type="entry name" value="ATPase_typ4_pilus-assembl_PilB"/>
</dbReference>
<gene>
    <name evidence="7" type="ORF">BLW93_01335</name>
</gene>
<dbReference type="STRING" id="1914305.BLW93_01335"/>
<dbReference type="InterPro" id="IPR027417">
    <property type="entry name" value="P-loop_NTPase"/>
</dbReference>
<dbReference type="EMBL" id="MOEN01000003">
    <property type="protein sequence ID" value="OMH41160.1"/>
    <property type="molecule type" value="Genomic_DNA"/>
</dbReference>
<name>A0A1R1MN68_9BACT</name>
<keyword evidence="5" id="KW-0067">ATP-binding</keyword>
<evidence type="ECO:0000256" key="1">
    <source>
        <dbReference type="ARBA" id="ARBA00004496"/>
    </source>
</evidence>
<dbReference type="PROSITE" id="PS00662">
    <property type="entry name" value="T2SP_E"/>
    <property type="match status" value="1"/>
</dbReference>
<dbReference type="Gene3D" id="3.30.300.160">
    <property type="entry name" value="Type II secretion system, protein E, N-terminal domain"/>
    <property type="match status" value="1"/>
</dbReference>
<reference evidence="7 8" key="1">
    <citation type="submission" date="2016-10" db="EMBL/GenBank/DDBJ databases">
        <title>Genome sequence of a sulfur-reducing bacterium Desulfurobacterium indicum K6013.</title>
        <authorList>
            <person name="Cao J."/>
            <person name="Shao Z."/>
            <person name="Alain K."/>
            <person name="Jebbar M."/>
        </authorList>
    </citation>
    <scope>NUCLEOTIDE SEQUENCE [LARGE SCALE GENOMIC DNA]</scope>
    <source>
        <strain evidence="7 8">K6013</strain>
    </source>
</reference>
<proteinExistence type="inferred from homology"/>
<evidence type="ECO:0000256" key="5">
    <source>
        <dbReference type="ARBA" id="ARBA00022840"/>
    </source>
</evidence>